<keyword evidence="3" id="KW-1003">Cell membrane</keyword>
<dbReference type="PANTHER" id="PTHR30574">
    <property type="entry name" value="INNER MEMBRANE PROTEIN YEDE"/>
    <property type="match status" value="1"/>
</dbReference>
<evidence type="ECO:0000256" key="9">
    <source>
        <dbReference type="SAM" id="Phobius"/>
    </source>
</evidence>
<feature type="transmembrane region" description="Helical" evidence="9">
    <location>
        <begin position="12"/>
        <end position="36"/>
    </location>
</feature>
<evidence type="ECO:0000256" key="4">
    <source>
        <dbReference type="ARBA" id="ARBA00022519"/>
    </source>
</evidence>
<dbReference type="AlphaFoldDB" id="A0A975NFW3"/>
<feature type="transmembrane region" description="Helical" evidence="9">
    <location>
        <begin position="176"/>
        <end position="196"/>
    </location>
</feature>
<protein>
    <submittedName>
        <fullName evidence="10">YeeE/YedE family protein</fullName>
    </submittedName>
</protein>
<organism evidence="10 11">
    <name type="scientific">Bradyrhizobium sediminis</name>
    <dbReference type="NCBI Taxonomy" id="2840469"/>
    <lineage>
        <taxon>Bacteria</taxon>
        <taxon>Pseudomonadati</taxon>
        <taxon>Pseudomonadota</taxon>
        <taxon>Alphaproteobacteria</taxon>
        <taxon>Hyphomicrobiales</taxon>
        <taxon>Nitrobacteraceae</taxon>
        <taxon>Bradyrhizobium</taxon>
    </lineage>
</organism>
<gene>
    <name evidence="10" type="ORF">KMZ29_05235</name>
</gene>
<feature type="transmembrane region" description="Helical" evidence="9">
    <location>
        <begin position="324"/>
        <end position="346"/>
    </location>
</feature>
<accession>A0A975NFW3</accession>
<dbReference type="EMBL" id="CP076134">
    <property type="protein sequence ID" value="QWG14105.1"/>
    <property type="molecule type" value="Genomic_DNA"/>
</dbReference>
<keyword evidence="6 9" id="KW-1133">Transmembrane helix</keyword>
<comment type="subcellular location">
    <subcellularLocation>
        <location evidence="1">Cell inner membrane</location>
        <topology evidence="1">Multi-pass membrane protein</topology>
    </subcellularLocation>
</comment>
<dbReference type="RefSeq" id="WP_215622745.1">
    <property type="nucleotide sequence ID" value="NZ_CP076134.1"/>
</dbReference>
<keyword evidence="7 9" id="KW-0472">Membrane</keyword>
<comment type="similarity">
    <text evidence="8">Belongs to the TsuA/YedE (TC 9.B.102) family.</text>
</comment>
<evidence type="ECO:0000256" key="5">
    <source>
        <dbReference type="ARBA" id="ARBA00022692"/>
    </source>
</evidence>
<evidence type="ECO:0000256" key="2">
    <source>
        <dbReference type="ARBA" id="ARBA00022448"/>
    </source>
</evidence>
<dbReference type="Proteomes" id="UP000680839">
    <property type="component" value="Chromosome"/>
</dbReference>
<feature type="transmembrane region" description="Helical" evidence="9">
    <location>
        <begin position="203"/>
        <end position="225"/>
    </location>
</feature>
<evidence type="ECO:0000313" key="10">
    <source>
        <dbReference type="EMBL" id="QWG14105.1"/>
    </source>
</evidence>
<proteinExistence type="inferred from homology"/>
<keyword evidence="5 9" id="KW-0812">Transmembrane</keyword>
<dbReference type="Pfam" id="PF04143">
    <property type="entry name" value="Sulf_transp"/>
    <property type="match status" value="1"/>
</dbReference>
<feature type="transmembrane region" description="Helical" evidence="9">
    <location>
        <begin position="296"/>
        <end position="318"/>
    </location>
</feature>
<feature type="transmembrane region" description="Helical" evidence="9">
    <location>
        <begin position="245"/>
        <end position="276"/>
    </location>
</feature>
<feature type="transmembrane region" description="Helical" evidence="9">
    <location>
        <begin position="48"/>
        <end position="66"/>
    </location>
</feature>
<feature type="transmembrane region" description="Helical" evidence="9">
    <location>
        <begin position="86"/>
        <end position="106"/>
    </location>
</feature>
<dbReference type="PANTHER" id="PTHR30574:SF1">
    <property type="entry name" value="SULPHUR TRANSPORT DOMAIN-CONTAINING PROTEIN"/>
    <property type="match status" value="1"/>
</dbReference>
<feature type="transmembrane region" description="Helical" evidence="9">
    <location>
        <begin position="118"/>
        <end position="139"/>
    </location>
</feature>
<evidence type="ECO:0000313" key="11">
    <source>
        <dbReference type="Proteomes" id="UP000680839"/>
    </source>
</evidence>
<evidence type="ECO:0000256" key="7">
    <source>
        <dbReference type="ARBA" id="ARBA00023136"/>
    </source>
</evidence>
<evidence type="ECO:0000256" key="6">
    <source>
        <dbReference type="ARBA" id="ARBA00022989"/>
    </source>
</evidence>
<keyword evidence="2" id="KW-0813">Transport</keyword>
<name>A0A975NFW3_9BRAD</name>
<reference evidence="10" key="1">
    <citation type="submission" date="2021-06" db="EMBL/GenBank/DDBJ databases">
        <title>Bradyrhizobium sp. S2-20-1 Genome sequencing.</title>
        <authorList>
            <person name="Jin L."/>
        </authorList>
    </citation>
    <scope>NUCLEOTIDE SEQUENCE</scope>
    <source>
        <strain evidence="10">S2-20-1</strain>
    </source>
</reference>
<sequence>MGQWEPTQLATLGGLAIGMLFGGVAQATAFCSSGAILDFVRSGDGNRLRAWLLAMAAAIFSAQLLLGFDVLDVRKAVYLTAPLNLAGPVLGGLMFGIGMMLAQGCAARNLVRLGGGNLRALVVVLVFSISAYAAMRGILGPGRIELERLTRVNPGAAGVPELLAGVLGVAAEQARWIVALGTAGALAVFCFASSAFRSSPRNIITGLAIGLLVIAGWYLTGVLAQDEFNPTPPSSLTFVAPLADSLQYVMLFTGMSANFGIAVVGGVILGAFLMALARRRFRIEGFGDQRDFIRQLAGAVLMGTGGVFAMGCTVGQGLTGLSTLSLGSVLAALSIGAGGFLGARLFEAPTDVANERRTASAATSRVRAT</sequence>
<keyword evidence="4" id="KW-0997">Cell inner membrane</keyword>
<dbReference type="GO" id="GO:0005886">
    <property type="term" value="C:plasma membrane"/>
    <property type="evidence" value="ECO:0007669"/>
    <property type="project" value="UniProtKB-SubCell"/>
</dbReference>
<dbReference type="InterPro" id="IPR007272">
    <property type="entry name" value="Sulf_transp_TsuA/YedE"/>
</dbReference>
<evidence type="ECO:0000256" key="8">
    <source>
        <dbReference type="ARBA" id="ARBA00035655"/>
    </source>
</evidence>
<evidence type="ECO:0000256" key="3">
    <source>
        <dbReference type="ARBA" id="ARBA00022475"/>
    </source>
</evidence>
<evidence type="ECO:0000256" key="1">
    <source>
        <dbReference type="ARBA" id="ARBA00004429"/>
    </source>
</evidence>